<dbReference type="Gene3D" id="1.10.443.10">
    <property type="entry name" value="Intergrase catalytic core"/>
    <property type="match status" value="1"/>
</dbReference>
<name>A0ABU5ASA7_9HYPH</name>
<evidence type="ECO:0000313" key="5">
    <source>
        <dbReference type="EMBL" id="MDX8540079.1"/>
    </source>
</evidence>
<dbReference type="Pfam" id="PF00589">
    <property type="entry name" value="Phage_integrase"/>
    <property type="match status" value="1"/>
</dbReference>
<evidence type="ECO:0000256" key="2">
    <source>
        <dbReference type="ARBA" id="ARBA00022908"/>
    </source>
</evidence>
<dbReference type="InterPro" id="IPR002104">
    <property type="entry name" value="Integrase_catalytic"/>
</dbReference>
<accession>A0ABU5ASA7</accession>
<comment type="similarity">
    <text evidence="1">Belongs to the 'phage' integrase family.</text>
</comment>
<evidence type="ECO:0000313" key="6">
    <source>
        <dbReference type="Proteomes" id="UP001276564"/>
    </source>
</evidence>
<proteinExistence type="inferred from homology"/>
<evidence type="ECO:0000256" key="1">
    <source>
        <dbReference type="ARBA" id="ARBA00008857"/>
    </source>
</evidence>
<feature type="domain" description="Tyr recombinase" evidence="4">
    <location>
        <begin position="30"/>
        <end position="206"/>
    </location>
</feature>
<dbReference type="CDD" id="cd00796">
    <property type="entry name" value="INT_Rci_Hp1_C"/>
    <property type="match status" value="1"/>
</dbReference>
<dbReference type="SUPFAM" id="SSF56349">
    <property type="entry name" value="DNA breaking-rejoining enzymes"/>
    <property type="match status" value="1"/>
</dbReference>
<dbReference type="PROSITE" id="PS51898">
    <property type="entry name" value="TYR_RECOMBINASE"/>
    <property type="match status" value="1"/>
</dbReference>
<evidence type="ECO:0000256" key="3">
    <source>
        <dbReference type="ARBA" id="ARBA00023172"/>
    </source>
</evidence>
<dbReference type="InterPro" id="IPR011010">
    <property type="entry name" value="DNA_brk_join_enz"/>
</dbReference>
<dbReference type="PANTHER" id="PTHR30629">
    <property type="entry name" value="PROPHAGE INTEGRASE"/>
    <property type="match status" value="1"/>
</dbReference>
<organism evidence="5 6">
    <name type="scientific">Mesorhizobium abyssinicae</name>
    <dbReference type="NCBI Taxonomy" id="1209958"/>
    <lineage>
        <taxon>Bacteria</taxon>
        <taxon>Pseudomonadati</taxon>
        <taxon>Pseudomonadota</taxon>
        <taxon>Alphaproteobacteria</taxon>
        <taxon>Hyphomicrobiales</taxon>
        <taxon>Phyllobacteriaceae</taxon>
        <taxon>Mesorhizobium</taxon>
    </lineage>
</organism>
<keyword evidence="3" id="KW-0233">DNA recombination</keyword>
<dbReference type="RefSeq" id="WP_320321223.1">
    <property type="nucleotide sequence ID" value="NZ_JAVIIP010000011.1"/>
</dbReference>
<keyword evidence="2" id="KW-0229">DNA integration</keyword>
<comment type="caution">
    <text evidence="5">The sequence shown here is derived from an EMBL/GenBank/DDBJ whole genome shotgun (WGS) entry which is preliminary data.</text>
</comment>
<gene>
    <name evidence="5" type="ORF">RFM23_20885</name>
</gene>
<evidence type="ECO:0000259" key="4">
    <source>
        <dbReference type="PROSITE" id="PS51898"/>
    </source>
</evidence>
<dbReference type="EMBL" id="JAVIIP010000011">
    <property type="protein sequence ID" value="MDX8540079.1"/>
    <property type="molecule type" value="Genomic_DNA"/>
</dbReference>
<dbReference type="InterPro" id="IPR050808">
    <property type="entry name" value="Phage_Integrase"/>
</dbReference>
<dbReference type="Proteomes" id="UP001276564">
    <property type="component" value="Unassembled WGS sequence"/>
</dbReference>
<dbReference type="InterPro" id="IPR013762">
    <property type="entry name" value="Integrase-like_cat_sf"/>
</dbReference>
<sequence length="264" mass="28416">MLGGILTYAVELGLLSSNPVRGVQRYPDKKNERFLTAAELGKLGTELTRAEANGINPKAIAIIRLLLFTGARRGEIEQLRWSEVDEQGSRLRLDDSKTGQKTMPLNDAASAILKPLRQASSSTGFVFAAAKGDGHYQGTPRIWSALRKRIGLADVRIHDLRHSFASVGVTSGTPLMVVGALLGHNDHTTTLRYAHLEADPVSAASSNIGTLLEKALNGTRSSVDAPTVTSGVIEPHLDRIGDFSTVQSVTIEGGDPRAIMYDRH</sequence>
<reference evidence="5 6" key="1">
    <citation type="submission" date="2023-08" db="EMBL/GenBank/DDBJ databases">
        <title>Implementing the SeqCode for naming new Mesorhizobium species isolated from Vachellia karroo root nodules.</title>
        <authorList>
            <person name="Van Lill M."/>
        </authorList>
    </citation>
    <scope>NUCLEOTIDE SEQUENCE [LARGE SCALE GENOMIC DNA]</scope>
    <source>
        <strain evidence="5 6">VK4B</strain>
    </source>
</reference>
<dbReference type="PANTHER" id="PTHR30629:SF2">
    <property type="entry name" value="PROPHAGE INTEGRASE INTS-RELATED"/>
    <property type="match status" value="1"/>
</dbReference>
<keyword evidence="6" id="KW-1185">Reference proteome</keyword>
<protein>
    <submittedName>
        <fullName evidence="5">Site-specific integrase</fullName>
    </submittedName>
</protein>